<dbReference type="Proteomes" id="UP000187406">
    <property type="component" value="Unassembled WGS sequence"/>
</dbReference>
<organism evidence="2 3">
    <name type="scientific">Cephalotus follicularis</name>
    <name type="common">Albany pitcher plant</name>
    <dbReference type="NCBI Taxonomy" id="3775"/>
    <lineage>
        <taxon>Eukaryota</taxon>
        <taxon>Viridiplantae</taxon>
        <taxon>Streptophyta</taxon>
        <taxon>Embryophyta</taxon>
        <taxon>Tracheophyta</taxon>
        <taxon>Spermatophyta</taxon>
        <taxon>Magnoliopsida</taxon>
        <taxon>eudicotyledons</taxon>
        <taxon>Gunneridae</taxon>
        <taxon>Pentapetalae</taxon>
        <taxon>rosids</taxon>
        <taxon>fabids</taxon>
        <taxon>Oxalidales</taxon>
        <taxon>Cephalotaceae</taxon>
        <taxon>Cephalotus</taxon>
    </lineage>
</organism>
<reference evidence="3" key="1">
    <citation type="submission" date="2016-04" db="EMBL/GenBank/DDBJ databases">
        <title>Cephalotus genome sequencing.</title>
        <authorList>
            <person name="Fukushima K."/>
            <person name="Hasebe M."/>
            <person name="Fang X."/>
        </authorList>
    </citation>
    <scope>NUCLEOTIDE SEQUENCE [LARGE SCALE GENOMIC DNA]</scope>
    <source>
        <strain evidence="3">cv. St1</strain>
    </source>
</reference>
<feature type="compositionally biased region" description="Polar residues" evidence="1">
    <location>
        <begin position="247"/>
        <end position="260"/>
    </location>
</feature>
<proteinExistence type="predicted"/>
<dbReference type="EMBL" id="BDDD01013922">
    <property type="protein sequence ID" value="GAV93055.1"/>
    <property type="molecule type" value="Genomic_DNA"/>
</dbReference>
<dbReference type="InParanoid" id="A0A1Q3DKZ2"/>
<protein>
    <recommendedName>
        <fullName evidence="4">Reverse transcriptase domain-containing protein</fullName>
    </recommendedName>
</protein>
<keyword evidence="3" id="KW-1185">Reference proteome</keyword>
<sequence>IPMDDYDLVLGMEFMDQVKAIPIPHANSLCILEEGKTCMVPCTRSNKGTKTLSAMQLDEGFKQDEGSYLTALMGNSSEAEPKPKDLPTQVEEVFEDFQDILPTEFPKELPPKREVDHHIELEPGAKPTSQAPNRMAPPELEELRRERKELLDAGSNAPYGAPVPFQRNRDSSLRLCSNYRSLNKVTVKNEYPIPLIVEHFDQLGNTWRISKHDLYSGDYKVQIVEGDKPKTTCATRHCKRAKHSRSTRSIYGNPRSTLQDSAKGKRRGRRSNRWGRMSRPKIFPTAFGVP</sequence>
<dbReference type="PANTHER" id="PTHR24559:SF436">
    <property type="entry name" value="RNA-DIRECTED DNA POLYMERASE HOMOLOG"/>
    <property type="match status" value="1"/>
</dbReference>
<gene>
    <name evidence="2" type="ORF">CFOL_v3_36433</name>
</gene>
<name>A0A1Q3DKZ2_CEPFO</name>
<evidence type="ECO:0008006" key="4">
    <source>
        <dbReference type="Google" id="ProtNLM"/>
    </source>
</evidence>
<dbReference type="PANTHER" id="PTHR24559">
    <property type="entry name" value="TRANSPOSON TY3-I GAG-POL POLYPROTEIN"/>
    <property type="match status" value="1"/>
</dbReference>
<dbReference type="OrthoDB" id="1939491at2759"/>
<dbReference type="InterPro" id="IPR043128">
    <property type="entry name" value="Rev_trsase/Diguanyl_cyclase"/>
</dbReference>
<evidence type="ECO:0000256" key="1">
    <source>
        <dbReference type="SAM" id="MobiDB-lite"/>
    </source>
</evidence>
<accession>A0A1Q3DKZ2</accession>
<dbReference type="AlphaFoldDB" id="A0A1Q3DKZ2"/>
<dbReference type="SUPFAM" id="SSF56672">
    <property type="entry name" value="DNA/RNA polymerases"/>
    <property type="match status" value="1"/>
</dbReference>
<dbReference type="Gene3D" id="3.10.10.10">
    <property type="entry name" value="HIV Type 1 Reverse Transcriptase, subunit A, domain 1"/>
    <property type="match status" value="1"/>
</dbReference>
<evidence type="ECO:0000313" key="2">
    <source>
        <dbReference type="EMBL" id="GAV93055.1"/>
    </source>
</evidence>
<comment type="caution">
    <text evidence="2">The sequence shown here is derived from an EMBL/GenBank/DDBJ whole genome shotgun (WGS) entry which is preliminary data.</text>
</comment>
<feature type="compositionally biased region" description="Basic residues" evidence="1">
    <location>
        <begin position="264"/>
        <end position="279"/>
    </location>
</feature>
<feature type="region of interest" description="Disordered" evidence="1">
    <location>
        <begin position="242"/>
        <end position="290"/>
    </location>
</feature>
<dbReference type="Gene3D" id="3.30.70.270">
    <property type="match status" value="1"/>
</dbReference>
<evidence type="ECO:0000313" key="3">
    <source>
        <dbReference type="Proteomes" id="UP000187406"/>
    </source>
</evidence>
<dbReference type="InterPro" id="IPR043502">
    <property type="entry name" value="DNA/RNA_pol_sf"/>
</dbReference>
<feature type="non-terminal residue" evidence="2">
    <location>
        <position position="1"/>
    </location>
</feature>
<dbReference type="STRING" id="3775.A0A1Q3DKZ2"/>
<dbReference type="InterPro" id="IPR053134">
    <property type="entry name" value="RNA-dir_DNA_polymerase"/>
</dbReference>